<gene>
    <name evidence="3" type="ORF">IE077_002620</name>
</gene>
<evidence type="ECO:0000256" key="1">
    <source>
        <dbReference type="SAM" id="MobiDB-lite"/>
    </source>
</evidence>
<keyword evidence="3" id="KW-0378">Hydrolase</keyword>
<dbReference type="InterPro" id="IPR050164">
    <property type="entry name" value="Peptidase_C19"/>
</dbReference>
<evidence type="ECO:0000313" key="4">
    <source>
        <dbReference type="Proteomes" id="UP000823046"/>
    </source>
</evidence>
<proteinExistence type="predicted"/>
<dbReference type="InterPro" id="IPR028889">
    <property type="entry name" value="USP"/>
</dbReference>
<dbReference type="InterPro" id="IPR038765">
    <property type="entry name" value="Papain-like_cys_pep_sf"/>
</dbReference>
<dbReference type="PANTHER" id="PTHR24006:SF905">
    <property type="entry name" value="UBIQUITIN CARBOXYL-TERMINAL HYDROLASE 1"/>
    <property type="match status" value="1"/>
</dbReference>
<feature type="compositionally biased region" description="Polar residues" evidence="1">
    <location>
        <begin position="399"/>
        <end position="412"/>
    </location>
</feature>
<dbReference type="PROSITE" id="PS00973">
    <property type="entry name" value="USP_2"/>
    <property type="match status" value="1"/>
</dbReference>
<feature type="region of interest" description="Disordered" evidence="1">
    <location>
        <begin position="287"/>
        <end position="320"/>
    </location>
</feature>
<feature type="region of interest" description="Disordered" evidence="1">
    <location>
        <begin position="1"/>
        <end position="26"/>
    </location>
</feature>
<reference evidence="3 4" key="1">
    <citation type="journal article" date="2020" name="bioRxiv">
        <title>Metabolic contributions of an alphaproteobacterial endosymbiont in the apicomplexan Cardiosporidium cionae.</title>
        <authorList>
            <person name="Hunter E.S."/>
            <person name="Paight C.J."/>
            <person name="Lane C.E."/>
        </authorList>
    </citation>
    <scope>NUCLEOTIDE SEQUENCE [LARGE SCALE GENOMIC DNA]</scope>
    <source>
        <strain evidence="3">ESH_2018</strain>
    </source>
</reference>
<dbReference type="GO" id="GO:0016787">
    <property type="term" value="F:hydrolase activity"/>
    <property type="evidence" value="ECO:0007669"/>
    <property type="project" value="UniProtKB-KW"/>
</dbReference>
<evidence type="ECO:0000259" key="2">
    <source>
        <dbReference type="PROSITE" id="PS50235"/>
    </source>
</evidence>
<accession>A0ABQ7JAE4</accession>
<feature type="region of interest" description="Disordered" evidence="1">
    <location>
        <begin position="385"/>
        <end position="412"/>
    </location>
</feature>
<feature type="domain" description="USP" evidence="2">
    <location>
        <begin position="1132"/>
        <end position="1441"/>
    </location>
</feature>
<dbReference type="SUPFAM" id="SSF54001">
    <property type="entry name" value="Cysteine proteinases"/>
    <property type="match status" value="1"/>
</dbReference>
<keyword evidence="4" id="KW-1185">Reference proteome</keyword>
<dbReference type="InterPro" id="IPR001394">
    <property type="entry name" value="Peptidase_C19_UCH"/>
</dbReference>
<protein>
    <submittedName>
        <fullName evidence="3">Ubiquitin carboxyl-terminal hydrolase</fullName>
    </submittedName>
</protein>
<sequence length="1461" mass="164061">MAELRDRSDDPAYSPPPFPTVHGGQFPEQIISYPSTQLPRFPSVTYAHPLVLEEKPNDNSRTLEASFPELPTRVEIPLHFSEPIPAVNILSPKREPSNPFPEQQGSGKTVPHQIPSEFSINADTLSSPLLEPLELPVENIPSNSLETDVSSFGIYGAGTGEILGDFGGFSDSGLGGFSSAPMEFYVPVSNQKNLRGHSGASDLRHSSANSHASYRIDPPIAGNVEKQVTSPIAVFPGEPDAISSRHLSQDSLQALNFQREDPFAEETAGKEENWAYPALHPTEGITAKSSIPSHGNYPIKGMPSTSFSPPLLASRNRSRSISEAENMGMLPSLIENPSCPADRTPRCSLFLCLVILSESDPFLNTMETSPEFPENAYASEIRKTRRRPVKMARPPATSIVDSSDPSQQASGDAYFNQQTADPAFHGDSHPEMAFPYTVSNFPAETSAQFQTYNTYPEMPLEATYDDPNAFQESSSMFFANRVEAMYPYDEGQGTFSSNAMETHPQAGTYTNTSSMMHPGMQPFIKPVPISEEKFAENEVYDTEVKSNYQDSRAHDRVSLLKKVLLSMNASEDEQCHQISQIVQISNLDTLKRSAEETIQFLNWNPYKQFVCIYTLKMIMACQPEMFIDFFTASYTSKLFHPEGNDDIAGDFLRTYLTFKEKYHQASQTKDASFHETEELIQLCKLRGNVTDENELRASRLRDWVCSIWSHVNSSKPPPNRLCTLLLSWIENPYDSIELKETAFMMLLHERQTGYIRELILLESFFEKINAVKEFSSPHLQHAIFFLDSRTLPALFNHLFTKFQFTREIFLSQWIALILQLSQRDFIPPFLTTHARKFDSSGFCSYFFLSALLEAARHSFFSKSSTQGMEIAENCVRVCTAVAASPLNAFDSLSLLGYLVFEGPFPLKNLREGHTLFASLSPFLEKYKYLWEVSGTLYVELNRLLQALLEFFNSLASQIKQQQVLEILNQPSPHSYVPTPAGRFPPTQMRLTKDSAPLPAVSASLWNNPPRDPAGFSYTMQTSSPPISNFVSRPPDFANGYSAATPPGYMTHANARMMQNPLHLSYSPSAEAFQSISQFQGMPQVLDGRSFYATERSPFSLTMETPSFTEYIGSVPPSLLPSKGRKRVGTLLVGLDNLGNSCFMNGCIQALFMTDAFVKRCLEFNPKMYSSSNKTTTLNVKVVSELKRLFARMLSTKMDSIGPLGLYHALPEEFKSGKQQDASEFMRILYDELGGHEGDFLRDIFAGITIQKVLCRRCGKVTERKDCIHDFSFNIPSAETVKEQVSKGKSSPSIQRYFDAFGQQEELTGENKYFCNRCQRKCVARVWNEIFSPPTHVMVALSRYAWSIDRKSHHKIATFVNIEEKIQVWEMEYFLYAVILHGGQSAESGHYYCIGRKSEGALSKWYEINDSIVSQSSYKRINEIAKESTSDDTPYMAFYRCSKAPATSALRLTSANLRNLAE</sequence>
<dbReference type="InterPro" id="IPR018200">
    <property type="entry name" value="USP_CS"/>
</dbReference>
<feature type="region of interest" description="Disordered" evidence="1">
    <location>
        <begin position="90"/>
        <end position="110"/>
    </location>
</feature>
<dbReference type="EMBL" id="JADAQX010000265">
    <property type="protein sequence ID" value="KAF8820956.1"/>
    <property type="molecule type" value="Genomic_DNA"/>
</dbReference>
<organism evidence="3 4">
    <name type="scientific">Cardiosporidium cionae</name>
    <dbReference type="NCBI Taxonomy" id="476202"/>
    <lineage>
        <taxon>Eukaryota</taxon>
        <taxon>Sar</taxon>
        <taxon>Alveolata</taxon>
        <taxon>Apicomplexa</taxon>
        <taxon>Aconoidasida</taxon>
        <taxon>Nephromycida</taxon>
        <taxon>Cardiosporidium</taxon>
    </lineage>
</organism>
<feature type="compositionally biased region" description="Basic and acidic residues" evidence="1">
    <location>
        <begin position="1"/>
        <end position="10"/>
    </location>
</feature>
<name>A0ABQ7JAE4_9APIC</name>
<comment type="caution">
    <text evidence="3">The sequence shown here is derived from an EMBL/GenBank/DDBJ whole genome shotgun (WGS) entry which is preliminary data.</text>
</comment>
<dbReference type="Proteomes" id="UP000823046">
    <property type="component" value="Unassembled WGS sequence"/>
</dbReference>
<evidence type="ECO:0000313" key="3">
    <source>
        <dbReference type="EMBL" id="KAF8820956.1"/>
    </source>
</evidence>
<dbReference type="PANTHER" id="PTHR24006">
    <property type="entry name" value="UBIQUITIN CARBOXYL-TERMINAL HYDROLASE"/>
    <property type="match status" value="1"/>
</dbReference>
<dbReference type="Gene3D" id="3.90.70.10">
    <property type="entry name" value="Cysteine proteinases"/>
    <property type="match status" value="1"/>
</dbReference>
<dbReference type="PROSITE" id="PS50235">
    <property type="entry name" value="USP_3"/>
    <property type="match status" value="1"/>
</dbReference>
<dbReference type="Pfam" id="PF00443">
    <property type="entry name" value="UCH"/>
    <property type="match status" value="1"/>
</dbReference>